<sequence length="95" mass="10526">MSKIFVGLLSIFVFLNCISSLPSPVRRNADSSCPPYGCIVDTSFCFCGVTQTPDDRCCTATCTPCPPDFNVKPWLTMDWSSFNFNALDLFPLGRK</sequence>
<protein>
    <submittedName>
        <fullName evidence="2">Uncharacterized protein</fullName>
    </submittedName>
</protein>
<dbReference type="Proteomes" id="UP000663874">
    <property type="component" value="Unassembled WGS sequence"/>
</dbReference>
<dbReference type="Proteomes" id="UP000663889">
    <property type="component" value="Unassembled WGS sequence"/>
</dbReference>
<evidence type="ECO:0000313" key="2">
    <source>
        <dbReference type="EMBL" id="CAF0912918.1"/>
    </source>
</evidence>
<keyword evidence="1" id="KW-0732">Signal</keyword>
<evidence type="ECO:0000256" key="1">
    <source>
        <dbReference type="SAM" id="SignalP"/>
    </source>
</evidence>
<feature type="chain" id="PRO_5035683584" evidence="1">
    <location>
        <begin position="21"/>
        <end position="95"/>
    </location>
</feature>
<proteinExistence type="predicted"/>
<reference evidence="2" key="1">
    <citation type="submission" date="2021-02" db="EMBL/GenBank/DDBJ databases">
        <authorList>
            <person name="Nowell W R."/>
        </authorList>
    </citation>
    <scope>NUCLEOTIDE SEQUENCE</scope>
</reference>
<comment type="caution">
    <text evidence="2">The sequence shown here is derived from an EMBL/GenBank/DDBJ whole genome shotgun (WGS) entry which is preliminary data.</text>
</comment>
<evidence type="ECO:0000313" key="4">
    <source>
        <dbReference type="Proteomes" id="UP000663889"/>
    </source>
</evidence>
<dbReference type="AlphaFoldDB" id="A0A814AI71"/>
<gene>
    <name evidence="3" type="ORF">FNK824_LOCUS13065</name>
    <name evidence="2" type="ORF">SEV965_LOCUS6239</name>
</gene>
<organism evidence="2 4">
    <name type="scientific">Rotaria sordida</name>
    <dbReference type="NCBI Taxonomy" id="392033"/>
    <lineage>
        <taxon>Eukaryota</taxon>
        <taxon>Metazoa</taxon>
        <taxon>Spiralia</taxon>
        <taxon>Gnathifera</taxon>
        <taxon>Rotifera</taxon>
        <taxon>Eurotatoria</taxon>
        <taxon>Bdelloidea</taxon>
        <taxon>Philodinida</taxon>
        <taxon>Philodinidae</taxon>
        <taxon>Rotaria</taxon>
    </lineage>
</organism>
<dbReference type="EMBL" id="CAJNOU010000201">
    <property type="protein sequence ID" value="CAF0912918.1"/>
    <property type="molecule type" value="Genomic_DNA"/>
</dbReference>
<dbReference type="EMBL" id="CAJOBE010001684">
    <property type="protein sequence ID" value="CAF3765716.1"/>
    <property type="molecule type" value="Genomic_DNA"/>
</dbReference>
<name>A0A814AI71_9BILA</name>
<feature type="signal peptide" evidence="1">
    <location>
        <begin position="1"/>
        <end position="20"/>
    </location>
</feature>
<evidence type="ECO:0000313" key="3">
    <source>
        <dbReference type="EMBL" id="CAF3765716.1"/>
    </source>
</evidence>
<accession>A0A814AI71</accession>